<dbReference type="InterPro" id="IPR036318">
    <property type="entry name" value="FAD-bd_PCMH-like_sf"/>
</dbReference>
<proteinExistence type="inferred from homology"/>
<dbReference type="Gene3D" id="3.30.465.10">
    <property type="match status" value="1"/>
</dbReference>
<evidence type="ECO:0000313" key="6">
    <source>
        <dbReference type="EMBL" id="EHP44357.1"/>
    </source>
</evidence>
<dbReference type="EMBL" id="AHJE01000010">
    <property type="protein sequence ID" value="EHP44357.1"/>
    <property type="molecule type" value="Genomic_DNA"/>
</dbReference>
<gene>
    <name evidence="6" type="ORF">OR16_03812</name>
</gene>
<dbReference type="Gene3D" id="3.30.70.2190">
    <property type="match status" value="1"/>
</dbReference>
<dbReference type="GO" id="GO:0022904">
    <property type="term" value="P:respiratory electron transport chain"/>
    <property type="evidence" value="ECO:0007669"/>
    <property type="project" value="TreeGrafter"/>
</dbReference>
<evidence type="ECO:0000313" key="7">
    <source>
        <dbReference type="Proteomes" id="UP000005808"/>
    </source>
</evidence>
<dbReference type="InterPro" id="IPR006094">
    <property type="entry name" value="Oxid_FAD_bind_N"/>
</dbReference>
<dbReference type="InterPro" id="IPR051264">
    <property type="entry name" value="FAD-oxidored/transferase_4"/>
</dbReference>
<dbReference type="Pfam" id="PF01565">
    <property type="entry name" value="FAD_binding_4"/>
    <property type="match status" value="1"/>
</dbReference>
<evidence type="ECO:0000256" key="1">
    <source>
        <dbReference type="ARBA" id="ARBA00001974"/>
    </source>
</evidence>
<dbReference type="InterPro" id="IPR016169">
    <property type="entry name" value="FAD-bd_PCMH_sub2"/>
</dbReference>
<dbReference type="GO" id="GO:0071949">
    <property type="term" value="F:FAD binding"/>
    <property type="evidence" value="ECO:0007669"/>
    <property type="project" value="InterPro"/>
</dbReference>
<dbReference type="AlphaFoldDB" id="H1RZL5"/>
<dbReference type="RefSeq" id="WP_006156577.1">
    <property type="nucleotide sequence ID" value="NZ_AHJE01000010.1"/>
</dbReference>
<organism evidence="6 7">
    <name type="scientific">Cupriavidus basilensis OR16</name>
    <dbReference type="NCBI Taxonomy" id="1127483"/>
    <lineage>
        <taxon>Bacteria</taxon>
        <taxon>Pseudomonadati</taxon>
        <taxon>Pseudomonadota</taxon>
        <taxon>Betaproteobacteria</taxon>
        <taxon>Burkholderiales</taxon>
        <taxon>Burkholderiaceae</taxon>
        <taxon>Cupriavidus</taxon>
    </lineage>
</organism>
<dbReference type="PATRIC" id="fig|1127483.3.peg.773"/>
<keyword evidence="4" id="KW-0274">FAD</keyword>
<reference evidence="6 7" key="1">
    <citation type="journal article" date="2012" name="J. Bacteriol.">
        <title>De Novo Genome Project of Cupriavidus basilensis OR16.</title>
        <authorList>
            <person name="Cserhati M."/>
            <person name="Kriszt B."/>
            <person name="Szoboszlay S."/>
            <person name="Toth A."/>
            <person name="Szabo I."/>
            <person name="Tancsics A."/>
            <person name="Nagy I."/>
            <person name="Horvath B."/>
            <person name="Nagy I."/>
            <person name="Kukolya J."/>
        </authorList>
    </citation>
    <scope>NUCLEOTIDE SEQUENCE [LARGE SCALE GENOMIC DNA]</scope>
    <source>
        <strain evidence="6 7">OR16</strain>
    </source>
</reference>
<dbReference type="InterPro" id="IPR016167">
    <property type="entry name" value="FAD-bd_PCMH_sub1"/>
</dbReference>
<dbReference type="SUPFAM" id="SSF56176">
    <property type="entry name" value="FAD-binding/transporter-associated domain-like"/>
    <property type="match status" value="1"/>
</dbReference>
<sequence>MKLLLDTLRNIVGTTALLTESGDLAGYVSDWRGRYTGKALCVALPRDTEQVCELVRACVAAGVAVLPQGGNTSLSGGAVPYEQGHCVIINLSRMRRIVRIDPADNSMEVQAGCVLAEIQAAAIEAGRFFPISLGAEGSCQIGGNIATNAGGTSVLRYGNTRENVLGLEAVLPDGRIWRGLRTLRKDNTGLDLKQMFIGAEGTLGIITAATLKLHPLPSAHAMSWLAPVDVDAALKLLGMFQAACGAQLSAFELMNANQLDIVLKHVPGQHAPLVEAHPWHLLVELSDTCDHARLQDTLEATLEKGLELGLISDAAIAANSTQRQTMWKLRHSVSEGNKKAGIGLTLDTAVPVSMVPAFIDEATRAIEENFEARVVVVGHLGDGNIHFIPFFEFDTWQALPDPAKTAAAVRRAGHDVAARLHGTFSAEHGVGRTLLDEMRHYKSEVELDMMRAIKRTFDPLGLFNPGKLIP</sequence>
<dbReference type="SUPFAM" id="SSF55103">
    <property type="entry name" value="FAD-linked oxidases, C-terminal domain"/>
    <property type="match status" value="1"/>
</dbReference>
<comment type="similarity">
    <text evidence="2">Belongs to the FAD-binding oxidoreductase/transferase type 4 family.</text>
</comment>
<name>H1RZL5_9BURK</name>
<dbReference type="InterPro" id="IPR016171">
    <property type="entry name" value="Vanillyl_alc_oxidase_C-sub2"/>
</dbReference>
<evidence type="ECO:0000256" key="2">
    <source>
        <dbReference type="ARBA" id="ARBA00008000"/>
    </source>
</evidence>
<dbReference type="Gene3D" id="3.30.70.2740">
    <property type="match status" value="1"/>
</dbReference>
<dbReference type="PANTHER" id="PTHR43716:SF2">
    <property type="entry name" value="BLL6224 PROTEIN"/>
    <property type="match status" value="1"/>
</dbReference>
<feature type="domain" description="FAD-binding PCMH-type" evidence="5">
    <location>
        <begin position="35"/>
        <end position="216"/>
    </location>
</feature>
<dbReference type="PROSITE" id="PS51387">
    <property type="entry name" value="FAD_PCMH"/>
    <property type="match status" value="1"/>
</dbReference>
<dbReference type="Gene3D" id="3.30.43.10">
    <property type="entry name" value="Uridine Diphospho-n-acetylenolpyruvylglucosamine Reductase, domain 2"/>
    <property type="match status" value="1"/>
</dbReference>
<dbReference type="GO" id="GO:0003824">
    <property type="term" value="F:catalytic activity"/>
    <property type="evidence" value="ECO:0007669"/>
    <property type="project" value="InterPro"/>
</dbReference>
<comment type="caution">
    <text evidence="6">The sequence shown here is derived from an EMBL/GenBank/DDBJ whole genome shotgun (WGS) entry which is preliminary data.</text>
</comment>
<comment type="cofactor">
    <cofactor evidence="1">
        <name>FAD</name>
        <dbReference type="ChEBI" id="CHEBI:57692"/>
    </cofactor>
</comment>
<dbReference type="OrthoDB" id="8522822at2"/>
<evidence type="ECO:0000256" key="4">
    <source>
        <dbReference type="ARBA" id="ARBA00022827"/>
    </source>
</evidence>
<dbReference type="FunFam" id="1.10.45.10:FF:000001">
    <property type="entry name" value="D-lactate dehydrogenase mitochondrial"/>
    <property type="match status" value="1"/>
</dbReference>
<evidence type="ECO:0000256" key="3">
    <source>
        <dbReference type="ARBA" id="ARBA00022630"/>
    </source>
</evidence>
<dbReference type="InterPro" id="IPR004113">
    <property type="entry name" value="FAD-bd_oxidored_4_C"/>
</dbReference>
<dbReference type="Proteomes" id="UP000005808">
    <property type="component" value="Unassembled WGS sequence"/>
</dbReference>
<accession>H1RZL5</accession>
<evidence type="ECO:0000259" key="5">
    <source>
        <dbReference type="PROSITE" id="PS51387"/>
    </source>
</evidence>
<dbReference type="Gene3D" id="1.10.45.10">
    <property type="entry name" value="Vanillyl-alcohol Oxidase, Chain A, domain 4"/>
    <property type="match status" value="1"/>
</dbReference>
<protein>
    <submittedName>
        <fullName evidence="6">FAD dependent oxidoreductase</fullName>
    </submittedName>
</protein>
<dbReference type="InterPro" id="IPR016166">
    <property type="entry name" value="FAD-bd_PCMH"/>
</dbReference>
<keyword evidence="3" id="KW-0285">Flavoprotein</keyword>
<dbReference type="Pfam" id="PF02913">
    <property type="entry name" value="FAD-oxidase_C"/>
    <property type="match status" value="1"/>
</dbReference>
<dbReference type="PANTHER" id="PTHR43716">
    <property type="entry name" value="D-2-HYDROXYGLUTARATE DEHYDROGENASE, MITOCHONDRIAL"/>
    <property type="match status" value="1"/>
</dbReference>
<dbReference type="InterPro" id="IPR016164">
    <property type="entry name" value="FAD-linked_Oxase-like_C"/>
</dbReference>